<keyword evidence="2" id="KW-1185">Reference proteome</keyword>
<dbReference type="Proteomes" id="UP000678393">
    <property type="component" value="Unassembled WGS sequence"/>
</dbReference>
<dbReference type="AlphaFoldDB" id="A0A8S3ZY60"/>
<gene>
    <name evidence="1" type="ORF">CUNI_LOCUS18540</name>
</gene>
<protein>
    <submittedName>
        <fullName evidence="1">Uncharacterized protein</fullName>
    </submittedName>
</protein>
<feature type="non-terminal residue" evidence="1">
    <location>
        <position position="113"/>
    </location>
</feature>
<comment type="caution">
    <text evidence="1">The sequence shown here is derived from an EMBL/GenBank/DDBJ whole genome shotgun (WGS) entry which is preliminary data.</text>
</comment>
<evidence type="ECO:0000313" key="1">
    <source>
        <dbReference type="EMBL" id="CAG5132982.1"/>
    </source>
</evidence>
<proteinExistence type="predicted"/>
<sequence>YISHRALVTPCNSQTAGQELLAHFPQFLPQMRFPSFFPRLPRELPAASISFPPVSTHTPVPTLFFTLADLDLCLYGNSSWLIGGYSGASKTRAYAFSGIRVSQYMNGKHWDVV</sequence>
<accession>A0A8S3ZY60</accession>
<evidence type="ECO:0000313" key="2">
    <source>
        <dbReference type="Proteomes" id="UP000678393"/>
    </source>
</evidence>
<dbReference type="EMBL" id="CAJHNH020005791">
    <property type="protein sequence ID" value="CAG5132982.1"/>
    <property type="molecule type" value="Genomic_DNA"/>
</dbReference>
<name>A0A8S3ZY60_9EUPU</name>
<reference evidence="1" key="1">
    <citation type="submission" date="2021-04" db="EMBL/GenBank/DDBJ databases">
        <authorList>
            <consortium name="Molecular Ecology Group"/>
        </authorList>
    </citation>
    <scope>NUCLEOTIDE SEQUENCE</scope>
</reference>
<organism evidence="1 2">
    <name type="scientific">Candidula unifasciata</name>
    <dbReference type="NCBI Taxonomy" id="100452"/>
    <lineage>
        <taxon>Eukaryota</taxon>
        <taxon>Metazoa</taxon>
        <taxon>Spiralia</taxon>
        <taxon>Lophotrochozoa</taxon>
        <taxon>Mollusca</taxon>
        <taxon>Gastropoda</taxon>
        <taxon>Heterobranchia</taxon>
        <taxon>Euthyneura</taxon>
        <taxon>Panpulmonata</taxon>
        <taxon>Eupulmonata</taxon>
        <taxon>Stylommatophora</taxon>
        <taxon>Helicina</taxon>
        <taxon>Helicoidea</taxon>
        <taxon>Geomitridae</taxon>
        <taxon>Candidula</taxon>
    </lineage>
</organism>
<feature type="non-terminal residue" evidence="1">
    <location>
        <position position="1"/>
    </location>
</feature>